<dbReference type="PANTHER" id="PTHR43132:SF8">
    <property type="entry name" value="HTH-TYPE TRANSCRIPTIONAL REGULATOR KMTR"/>
    <property type="match status" value="1"/>
</dbReference>
<keyword evidence="1" id="KW-0805">Transcription regulation</keyword>
<dbReference type="InterPro" id="IPR001845">
    <property type="entry name" value="HTH_ArsR_DNA-bd_dom"/>
</dbReference>
<dbReference type="RefSeq" id="WP_093938952.1">
    <property type="nucleotide sequence ID" value="NZ_NMQT01000172.1"/>
</dbReference>
<dbReference type="Pfam" id="PF12802">
    <property type="entry name" value="MarR_2"/>
    <property type="match status" value="1"/>
</dbReference>
<keyword evidence="3" id="KW-0804">Transcription</keyword>
<organism evidence="5 6">
    <name type="scientific">Amycolatopsis thailandensis</name>
    <dbReference type="NCBI Taxonomy" id="589330"/>
    <lineage>
        <taxon>Bacteria</taxon>
        <taxon>Bacillati</taxon>
        <taxon>Actinomycetota</taxon>
        <taxon>Actinomycetes</taxon>
        <taxon>Pseudonocardiales</taxon>
        <taxon>Pseudonocardiaceae</taxon>
        <taxon>Amycolatopsis</taxon>
    </lineage>
</organism>
<dbReference type="Proteomes" id="UP000215223">
    <property type="component" value="Unassembled WGS sequence"/>
</dbReference>
<evidence type="ECO:0000256" key="3">
    <source>
        <dbReference type="ARBA" id="ARBA00023163"/>
    </source>
</evidence>
<dbReference type="InterPro" id="IPR036388">
    <property type="entry name" value="WH-like_DNA-bd_sf"/>
</dbReference>
<evidence type="ECO:0000256" key="1">
    <source>
        <dbReference type="ARBA" id="ARBA00023015"/>
    </source>
</evidence>
<dbReference type="InterPro" id="IPR000835">
    <property type="entry name" value="HTH_MarR-typ"/>
</dbReference>
<keyword evidence="6" id="KW-1185">Reference proteome</keyword>
<evidence type="ECO:0000256" key="2">
    <source>
        <dbReference type="ARBA" id="ARBA00023125"/>
    </source>
</evidence>
<dbReference type="SMART" id="SM00418">
    <property type="entry name" value="HTH_ARSR"/>
    <property type="match status" value="1"/>
</dbReference>
<reference evidence="5 6" key="1">
    <citation type="submission" date="2017-07" db="EMBL/GenBank/DDBJ databases">
        <title>Amycolatopsis thailandensis Genome sequencing and assembly.</title>
        <authorList>
            <person name="Kaur N."/>
            <person name="Mayilraj S."/>
        </authorList>
    </citation>
    <scope>NUCLEOTIDE SEQUENCE [LARGE SCALE GENOMIC DNA]</scope>
    <source>
        <strain evidence="5 6">JCM 16380</strain>
    </source>
</reference>
<dbReference type="InterPro" id="IPR051011">
    <property type="entry name" value="Metal_resp_trans_reg"/>
</dbReference>
<dbReference type="PROSITE" id="PS50987">
    <property type="entry name" value="HTH_ARSR_2"/>
    <property type="match status" value="1"/>
</dbReference>
<dbReference type="EMBL" id="NMQT01000172">
    <property type="protein sequence ID" value="OXM45093.1"/>
    <property type="molecule type" value="Genomic_DNA"/>
</dbReference>
<dbReference type="InterPro" id="IPR036390">
    <property type="entry name" value="WH_DNA-bd_sf"/>
</dbReference>
<feature type="domain" description="HTH arsR-type" evidence="4">
    <location>
        <begin position="240"/>
        <end position="323"/>
    </location>
</feature>
<dbReference type="PANTHER" id="PTHR43132">
    <property type="entry name" value="ARSENICAL RESISTANCE OPERON REPRESSOR ARSR-RELATED"/>
    <property type="match status" value="1"/>
</dbReference>
<dbReference type="SUPFAM" id="SSF46785">
    <property type="entry name" value="Winged helix' DNA-binding domain"/>
    <property type="match status" value="1"/>
</dbReference>
<dbReference type="GO" id="GO:0003677">
    <property type="term" value="F:DNA binding"/>
    <property type="evidence" value="ECO:0007669"/>
    <property type="project" value="UniProtKB-KW"/>
</dbReference>
<accession>A0A229REK7</accession>
<dbReference type="CDD" id="cd00090">
    <property type="entry name" value="HTH_ARSR"/>
    <property type="match status" value="1"/>
</dbReference>
<proteinExistence type="predicted"/>
<keyword evidence="2" id="KW-0238">DNA-binding</keyword>
<dbReference type="GO" id="GO:0003700">
    <property type="term" value="F:DNA-binding transcription factor activity"/>
    <property type="evidence" value="ECO:0007669"/>
    <property type="project" value="InterPro"/>
</dbReference>
<evidence type="ECO:0000313" key="6">
    <source>
        <dbReference type="Proteomes" id="UP000215223"/>
    </source>
</evidence>
<sequence length="323" mass="34626">MLRIHFSAADVLGTRISAAPDPLWELLLSLHAAQTVGIAGTLRAWRTAVRGKLAPSAALLWPLARPVGYSPDFLTPTAGETDLGTGLDQLVATSTTKLRADLSLLAKRTRLTSWMTDLADGRSAALDRLRAALEAYHAAAIEPFSEVIRQAVGMDRERRAATAVAKGLGCMLTTLHPDIRWDDGVLEVAYPVEQEVRLDGRGLTLVPSFFCQPGPITLLTQTERPVLVYPVDRELAFGALRGHARLDRSLAALLGKTRARVLYAIAATAPITTTDLARAVGVSAAGVSQHTAVLREAGLITTVRDRGYAVHHVSVRGRSLLIG</sequence>
<evidence type="ECO:0000259" key="4">
    <source>
        <dbReference type="PROSITE" id="PS50987"/>
    </source>
</evidence>
<dbReference type="OrthoDB" id="3808065at2"/>
<evidence type="ECO:0000313" key="5">
    <source>
        <dbReference type="EMBL" id="OXM45093.1"/>
    </source>
</evidence>
<comment type="caution">
    <text evidence="5">The sequence shown here is derived from an EMBL/GenBank/DDBJ whole genome shotgun (WGS) entry which is preliminary data.</text>
</comment>
<dbReference type="AlphaFoldDB" id="A0A229REK7"/>
<name>A0A229REK7_9PSEU</name>
<gene>
    <name evidence="5" type="ORF">CFP71_39230</name>
</gene>
<dbReference type="Gene3D" id="1.10.10.10">
    <property type="entry name" value="Winged helix-like DNA-binding domain superfamily/Winged helix DNA-binding domain"/>
    <property type="match status" value="1"/>
</dbReference>
<dbReference type="InterPro" id="IPR011991">
    <property type="entry name" value="ArsR-like_HTH"/>
</dbReference>
<protein>
    <submittedName>
        <fullName evidence="5">Transcriptional regulator</fullName>
    </submittedName>
</protein>